<feature type="transmembrane region" description="Helical" evidence="14">
    <location>
        <begin position="431"/>
        <end position="451"/>
    </location>
</feature>
<organism evidence="16 17">
    <name type="scientific">Tetranychus urticae</name>
    <name type="common">Two-spotted spider mite</name>
    <dbReference type="NCBI Taxonomy" id="32264"/>
    <lineage>
        <taxon>Eukaryota</taxon>
        <taxon>Metazoa</taxon>
        <taxon>Ecdysozoa</taxon>
        <taxon>Arthropoda</taxon>
        <taxon>Chelicerata</taxon>
        <taxon>Arachnida</taxon>
        <taxon>Acari</taxon>
        <taxon>Acariformes</taxon>
        <taxon>Trombidiformes</taxon>
        <taxon>Prostigmata</taxon>
        <taxon>Eleutherengona</taxon>
        <taxon>Raphignathae</taxon>
        <taxon>Tetranychoidea</taxon>
        <taxon>Tetranychidae</taxon>
        <taxon>Tetranychus</taxon>
    </lineage>
</organism>
<evidence type="ECO:0000256" key="4">
    <source>
        <dbReference type="ARBA" id="ARBA00022553"/>
    </source>
</evidence>
<dbReference type="FunFam" id="3.30.710.10:FF:000010">
    <property type="entry name" value="Potassium voltage-gated channel subfamily B member"/>
    <property type="match status" value="1"/>
</dbReference>
<evidence type="ECO:0000256" key="11">
    <source>
        <dbReference type="ARBA" id="ARBA00023136"/>
    </source>
</evidence>
<dbReference type="PRINTS" id="PR01491">
    <property type="entry name" value="KVCHANNEL"/>
</dbReference>
<dbReference type="AlphaFoldDB" id="T1KZ36"/>
<keyword evidence="3" id="KW-0633">Potassium transport</keyword>
<dbReference type="GO" id="GO:0005251">
    <property type="term" value="F:delayed rectifier potassium channel activity"/>
    <property type="evidence" value="ECO:0007669"/>
    <property type="project" value="TreeGrafter"/>
</dbReference>
<feature type="region of interest" description="Disordered" evidence="13">
    <location>
        <begin position="1"/>
        <end position="21"/>
    </location>
</feature>
<keyword evidence="8" id="KW-0630">Potassium</keyword>
<evidence type="ECO:0000256" key="12">
    <source>
        <dbReference type="ARBA" id="ARBA00023303"/>
    </source>
</evidence>
<dbReference type="EMBL" id="CAEY01000736">
    <property type="status" value="NOT_ANNOTATED_CDS"/>
    <property type="molecule type" value="Genomic_DNA"/>
</dbReference>
<dbReference type="Proteomes" id="UP000015104">
    <property type="component" value="Unassembled WGS sequence"/>
</dbReference>
<evidence type="ECO:0000256" key="13">
    <source>
        <dbReference type="SAM" id="MobiDB-lite"/>
    </source>
</evidence>
<dbReference type="Pfam" id="PF00520">
    <property type="entry name" value="Ion_trans"/>
    <property type="match status" value="1"/>
</dbReference>
<dbReference type="STRING" id="32264.T1KZ36"/>
<dbReference type="GO" id="GO:0051260">
    <property type="term" value="P:protein homooligomerization"/>
    <property type="evidence" value="ECO:0007669"/>
    <property type="project" value="InterPro"/>
</dbReference>
<evidence type="ECO:0000313" key="16">
    <source>
        <dbReference type="EnsemblMetazoa" id="tetur28g00210.1"/>
    </source>
</evidence>
<name>T1KZ36_TETUR</name>
<dbReference type="PANTHER" id="PTHR11537">
    <property type="entry name" value="VOLTAGE-GATED POTASSIUM CHANNEL"/>
    <property type="match status" value="1"/>
</dbReference>
<evidence type="ECO:0000256" key="9">
    <source>
        <dbReference type="ARBA" id="ARBA00022989"/>
    </source>
</evidence>
<dbReference type="EMBL" id="CAEY01000734">
    <property type="status" value="NOT_ANNOTATED_CDS"/>
    <property type="molecule type" value="Genomic_DNA"/>
</dbReference>
<dbReference type="Gene3D" id="3.30.710.10">
    <property type="entry name" value="Potassium Channel Kv1.1, Chain A"/>
    <property type="match status" value="1"/>
</dbReference>
<dbReference type="EMBL" id="CAEY01000735">
    <property type="status" value="NOT_ANNOTATED_CDS"/>
    <property type="molecule type" value="Genomic_DNA"/>
</dbReference>
<evidence type="ECO:0000256" key="1">
    <source>
        <dbReference type="ARBA" id="ARBA00004141"/>
    </source>
</evidence>
<keyword evidence="11 14" id="KW-0472">Membrane</keyword>
<dbReference type="SUPFAM" id="SSF81324">
    <property type="entry name" value="Voltage-gated potassium channels"/>
    <property type="match status" value="1"/>
</dbReference>
<accession>T1KZ36</accession>
<evidence type="ECO:0000313" key="17">
    <source>
        <dbReference type="Proteomes" id="UP000015104"/>
    </source>
</evidence>
<evidence type="ECO:0000256" key="2">
    <source>
        <dbReference type="ARBA" id="ARBA00022448"/>
    </source>
</evidence>
<keyword evidence="4" id="KW-0597">Phosphoprotein</keyword>
<feature type="transmembrane region" description="Helical" evidence="14">
    <location>
        <begin position="303"/>
        <end position="322"/>
    </location>
</feature>
<feature type="transmembrane region" description="Helical" evidence="14">
    <location>
        <begin position="463"/>
        <end position="488"/>
    </location>
</feature>
<feature type="transmembrane region" description="Helical" evidence="14">
    <location>
        <begin position="262"/>
        <end position="283"/>
    </location>
</feature>
<dbReference type="FunFam" id="1.10.287.70:FF:000034">
    <property type="entry name" value="Potassium voltage-gated channel subfamily B member"/>
    <property type="match status" value="1"/>
</dbReference>
<dbReference type="HOGENOM" id="CLU_011722_4_1_1"/>
<dbReference type="GO" id="GO:0001508">
    <property type="term" value="P:action potential"/>
    <property type="evidence" value="ECO:0007669"/>
    <property type="project" value="TreeGrafter"/>
</dbReference>
<dbReference type="PRINTS" id="PR00169">
    <property type="entry name" value="KCHANNEL"/>
</dbReference>
<dbReference type="FunFam" id="1.20.120.350:FF:000018">
    <property type="entry name" value="Potassium voltage-gated channel subfamily B member"/>
    <property type="match status" value="1"/>
</dbReference>
<dbReference type="InterPro" id="IPR027359">
    <property type="entry name" value="Volt_channel_dom_sf"/>
</dbReference>
<keyword evidence="6" id="KW-0631">Potassium channel</keyword>
<proteinExistence type="predicted"/>
<evidence type="ECO:0000256" key="6">
    <source>
        <dbReference type="ARBA" id="ARBA00022826"/>
    </source>
</evidence>
<keyword evidence="2" id="KW-0813">Transport</keyword>
<reference evidence="17" key="1">
    <citation type="submission" date="2011-08" db="EMBL/GenBank/DDBJ databases">
        <authorList>
            <person name="Rombauts S."/>
        </authorList>
    </citation>
    <scope>NUCLEOTIDE SEQUENCE</scope>
    <source>
        <strain evidence="17">London</strain>
    </source>
</reference>
<feature type="domain" description="BTB" evidence="15">
    <location>
        <begin position="103"/>
        <end position="212"/>
    </location>
</feature>
<dbReference type="PANTHER" id="PTHR11537:SF254">
    <property type="entry name" value="POTASSIUM VOLTAGE-GATED CHANNEL PROTEIN SHAB"/>
    <property type="match status" value="1"/>
</dbReference>
<dbReference type="SUPFAM" id="SSF54695">
    <property type="entry name" value="POZ domain"/>
    <property type="match status" value="1"/>
</dbReference>
<dbReference type="InterPro" id="IPR003131">
    <property type="entry name" value="T1-type_BTB"/>
</dbReference>
<dbReference type="EnsemblMetazoa" id="tetur28g00210.1">
    <property type="protein sequence ID" value="tetur28g00210.1"/>
    <property type="gene ID" value="tetur28g00210"/>
</dbReference>
<dbReference type="InterPro" id="IPR011333">
    <property type="entry name" value="SKP1/BTB/POZ_sf"/>
</dbReference>
<dbReference type="InterPro" id="IPR005821">
    <property type="entry name" value="Ion_trans_dom"/>
</dbReference>
<feature type="compositionally biased region" description="Low complexity" evidence="13">
    <location>
        <begin position="78"/>
        <end position="90"/>
    </location>
</feature>
<keyword evidence="10" id="KW-0406">Ion transport</keyword>
<reference evidence="16" key="2">
    <citation type="submission" date="2015-06" db="UniProtKB">
        <authorList>
            <consortium name="EnsemblMetazoa"/>
        </authorList>
    </citation>
    <scope>IDENTIFICATION</scope>
</reference>
<keyword evidence="17" id="KW-1185">Reference proteome</keyword>
<comment type="subcellular location">
    <subcellularLocation>
        <location evidence="1">Membrane</location>
        <topology evidence="1">Multi-pass membrane protein</topology>
    </subcellularLocation>
</comment>
<feature type="transmembrane region" description="Helical" evidence="14">
    <location>
        <begin position="403"/>
        <end position="424"/>
    </location>
</feature>
<dbReference type="Pfam" id="PF02214">
    <property type="entry name" value="BTB_2"/>
    <property type="match status" value="1"/>
</dbReference>
<keyword evidence="7" id="KW-0851">Voltage-gated channel</keyword>
<dbReference type="eggNOG" id="KOG3713">
    <property type="taxonomic scope" value="Eukaryota"/>
</dbReference>
<protein>
    <recommendedName>
        <fullName evidence="15">BTB domain-containing protein</fullName>
    </recommendedName>
</protein>
<dbReference type="InterPro" id="IPR003968">
    <property type="entry name" value="K_chnl_volt-dep_Kv"/>
</dbReference>
<dbReference type="Gene3D" id="1.10.287.70">
    <property type="match status" value="1"/>
</dbReference>
<dbReference type="InterPro" id="IPR028325">
    <property type="entry name" value="VG_K_chnl"/>
</dbReference>
<dbReference type="SMART" id="SM00225">
    <property type="entry name" value="BTB"/>
    <property type="match status" value="1"/>
</dbReference>
<evidence type="ECO:0000256" key="7">
    <source>
        <dbReference type="ARBA" id="ARBA00022882"/>
    </source>
</evidence>
<dbReference type="InterPro" id="IPR000210">
    <property type="entry name" value="BTB/POZ_dom"/>
</dbReference>
<evidence type="ECO:0000256" key="3">
    <source>
        <dbReference type="ARBA" id="ARBA00022538"/>
    </source>
</evidence>
<keyword evidence="5 14" id="KW-0812">Transmembrane</keyword>
<evidence type="ECO:0000256" key="5">
    <source>
        <dbReference type="ARBA" id="ARBA00022692"/>
    </source>
</evidence>
<evidence type="ECO:0000259" key="15">
    <source>
        <dbReference type="SMART" id="SM00225"/>
    </source>
</evidence>
<evidence type="ECO:0000256" key="14">
    <source>
        <dbReference type="SAM" id="Phobius"/>
    </source>
</evidence>
<feature type="region of interest" description="Disordered" evidence="13">
    <location>
        <begin position="71"/>
        <end position="94"/>
    </location>
</feature>
<dbReference type="Gene3D" id="1.20.120.350">
    <property type="entry name" value="Voltage-gated potassium channels. Chain C"/>
    <property type="match status" value="1"/>
</dbReference>
<sequence>MSYALRAGNSDRSTDIAAEPGSFGVGPSSIGLSIEAGYQSAHHSPLHNGLATGLYHRSRRSVTGPISNLDVINKQTRSTSTAGPTTATGPESSSVVRSRALNRRVILNVGGIKHEVLWKTLERLPHTRLGRLRECTTHESIMELCDDYNLIDNEYFFDRHPRSFSAVLNFYRTGKLHLIEEMCVMAFSEDLDYWGVDELYLESCCQYKYHQRKEHVYEEMRKEAESLRQRDEEHFGTGKLAKYQKFFWDIMEKPQSSISSRVVAIVSILFIVLSTIALTLNTIPSLQERDSSNEPSGENSRLAVIEAICIAWFTLEYALRFICSPNKWKFFKSYLNIIDLLAILPFYVSLVIERNNHSEDFADVRRLVQIFRIMRILRILKLARHSTGLQSLGFTLRNSYKELGLLMLFLAIGIMIFSSLVYFAEKDTNKAFTSIPEAFWWASITMTTVGYGDIYPVTTAGKIVGGVCCVCGVLVVALPIPIIVNNFAEFYKNQMRREKALKRKEALERAKREGSIVAFPHVNLRDAFAKSMDIIDVLVESGQTQTQQNSFIFAFFAFSELDTIYNIHWTMIYG</sequence>
<dbReference type="PRINTS" id="PR01494">
    <property type="entry name" value="KV9CHANNEL"/>
</dbReference>
<keyword evidence="12" id="KW-0407">Ion channel</keyword>
<evidence type="ECO:0000256" key="8">
    <source>
        <dbReference type="ARBA" id="ARBA00022958"/>
    </source>
</evidence>
<dbReference type="GO" id="GO:0008076">
    <property type="term" value="C:voltage-gated potassium channel complex"/>
    <property type="evidence" value="ECO:0007669"/>
    <property type="project" value="InterPro"/>
</dbReference>
<keyword evidence="9 14" id="KW-1133">Transmembrane helix</keyword>
<dbReference type="InterPro" id="IPR003971">
    <property type="entry name" value="K_chnl_volt-dep_Kv5/Kv9"/>
</dbReference>
<evidence type="ECO:0000256" key="10">
    <source>
        <dbReference type="ARBA" id="ARBA00023065"/>
    </source>
</evidence>
<feature type="transmembrane region" description="Helical" evidence="14">
    <location>
        <begin position="334"/>
        <end position="352"/>
    </location>
</feature>